<proteinExistence type="predicted"/>
<protein>
    <submittedName>
        <fullName evidence="1">Pentapeptide repeat-containing protein</fullName>
    </submittedName>
</protein>
<gene>
    <name evidence="1" type="ORF">JHE00_04030</name>
</gene>
<evidence type="ECO:0000313" key="2">
    <source>
        <dbReference type="Proteomes" id="UP000635245"/>
    </source>
</evidence>
<reference evidence="1" key="1">
    <citation type="submission" date="2020-12" db="EMBL/GenBank/DDBJ databases">
        <title>Prauserella sp. ASG 168, a novel actinomycete isolated from cave rock.</title>
        <authorList>
            <person name="Suriyachadkun C."/>
        </authorList>
    </citation>
    <scope>NUCLEOTIDE SEQUENCE</scope>
    <source>
        <strain evidence="1">ASG 168</strain>
    </source>
</reference>
<dbReference type="AlphaFoldDB" id="A0A934QPR7"/>
<dbReference type="PANTHER" id="PTHR42999:SF1">
    <property type="entry name" value="PENTAPEPTIDE REPEAT-CONTAINING PROTEIN"/>
    <property type="match status" value="1"/>
</dbReference>
<sequence>MTTPRALTDLPFHRYLEDTDEVPGPSSDHEVAHYRGTDFSDVRADGARLTECAFSDTTFGASRWRGARFNDVWFQGSQLVGTDLAESQWLDTEFVTCALAGTATFDVTMNRVVFHGCKLVSVNLREARLDDVTFSHCVLRDVDFAGAGLRRVSFPGSELLGVHLDQAVMDGVDVRGAGELDLRTGRGSLKGLTITHAQLAELAPLFAAALEITVTD</sequence>
<dbReference type="Proteomes" id="UP000635245">
    <property type="component" value="Unassembled WGS sequence"/>
</dbReference>
<dbReference type="InterPro" id="IPR001646">
    <property type="entry name" value="5peptide_repeat"/>
</dbReference>
<dbReference type="Pfam" id="PF13576">
    <property type="entry name" value="Pentapeptide_3"/>
    <property type="match status" value="1"/>
</dbReference>
<dbReference type="InterPro" id="IPR052949">
    <property type="entry name" value="PA_immunity-related"/>
</dbReference>
<keyword evidence="2" id="KW-1185">Reference proteome</keyword>
<accession>A0A934QPR7</accession>
<dbReference type="Gene3D" id="2.160.20.80">
    <property type="entry name" value="E3 ubiquitin-protein ligase SopA"/>
    <property type="match status" value="1"/>
</dbReference>
<dbReference type="PANTHER" id="PTHR42999">
    <property type="entry name" value="ANTIBIOTIC RESISTANCE PROTEIN MCBG"/>
    <property type="match status" value="1"/>
</dbReference>
<organism evidence="1 2">
    <name type="scientific">Prauserella cavernicola</name>
    <dbReference type="NCBI Taxonomy" id="2800127"/>
    <lineage>
        <taxon>Bacteria</taxon>
        <taxon>Bacillati</taxon>
        <taxon>Actinomycetota</taxon>
        <taxon>Actinomycetes</taxon>
        <taxon>Pseudonocardiales</taxon>
        <taxon>Pseudonocardiaceae</taxon>
        <taxon>Prauserella</taxon>
    </lineage>
</organism>
<evidence type="ECO:0000313" key="1">
    <source>
        <dbReference type="EMBL" id="MBK1783484.1"/>
    </source>
</evidence>
<dbReference type="RefSeq" id="WP_200314833.1">
    <property type="nucleotide sequence ID" value="NZ_JAENJH010000001.1"/>
</dbReference>
<dbReference type="SUPFAM" id="SSF141571">
    <property type="entry name" value="Pentapeptide repeat-like"/>
    <property type="match status" value="1"/>
</dbReference>
<dbReference type="Pfam" id="PF13599">
    <property type="entry name" value="Pentapeptide_4"/>
    <property type="match status" value="1"/>
</dbReference>
<comment type="caution">
    <text evidence="1">The sequence shown here is derived from an EMBL/GenBank/DDBJ whole genome shotgun (WGS) entry which is preliminary data.</text>
</comment>
<name>A0A934QPR7_9PSEU</name>
<dbReference type="EMBL" id="JAENJH010000001">
    <property type="protein sequence ID" value="MBK1783484.1"/>
    <property type="molecule type" value="Genomic_DNA"/>
</dbReference>